<dbReference type="AlphaFoldDB" id="K1SL48"/>
<feature type="domain" description="Aspartate/glutamate/uridylate kinase" evidence="2">
    <location>
        <begin position="7"/>
        <end position="57"/>
    </location>
</feature>
<evidence type="ECO:0000313" key="3">
    <source>
        <dbReference type="EMBL" id="EKC61352.1"/>
    </source>
</evidence>
<organism evidence="3">
    <name type="scientific">human gut metagenome</name>
    <dbReference type="NCBI Taxonomy" id="408170"/>
    <lineage>
        <taxon>unclassified sequences</taxon>
        <taxon>metagenomes</taxon>
        <taxon>organismal metagenomes</taxon>
    </lineage>
</organism>
<evidence type="ECO:0000256" key="1">
    <source>
        <dbReference type="ARBA" id="ARBA00022679"/>
    </source>
</evidence>
<proteinExistence type="predicted"/>
<protein>
    <submittedName>
        <fullName evidence="3">Acetylglutamate kinase</fullName>
    </submittedName>
</protein>
<dbReference type="Gene3D" id="3.40.1160.10">
    <property type="entry name" value="Acetylglutamate kinase-like"/>
    <property type="match status" value="1"/>
</dbReference>
<accession>K1SL48</accession>
<dbReference type="Pfam" id="PF00696">
    <property type="entry name" value="AA_kinase"/>
    <property type="match status" value="1"/>
</dbReference>
<dbReference type="InterPro" id="IPR036393">
    <property type="entry name" value="AceGlu_kinase-like_sf"/>
</dbReference>
<name>K1SL48_9ZZZZ</name>
<dbReference type="PANTHER" id="PTHR23342">
    <property type="entry name" value="N-ACETYLGLUTAMATE SYNTHASE"/>
    <property type="match status" value="1"/>
</dbReference>
<dbReference type="InterPro" id="IPR001048">
    <property type="entry name" value="Asp/Glu/Uridylate_kinase"/>
</dbReference>
<keyword evidence="1" id="KW-0808">Transferase</keyword>
<keyword evidence="3" id="KW-0418">Kinase</keyword>
<feature type="non-terminal residue" evidence="3">
    <location>
        <position position="1"/>
    </location>
</feature>
<reference evidence="3" key="1">
    <citation type="journal article" date="2013" name="Environ. Microbiol.">
        <title>Microbiota from the distal guts of lean and obese adolescents exhibit partial functional redundancy besides clear differences in community structure.</title>
        <authorList>
            <person name="Ferrer M."/>
            <person name="Ruiz A."/>
            <person name="Lanza F."/>
            <person name="Haange S.B."/>
            <person name="Oberbach A."/>
            <person name="Till H."/>
            <person name="Bargiela R."/>
            <person name="Campoy C."/>
            <person name="Segura M.T."/>
            <person name="Richter M."/>
            <person name="von Bergen M."/>
            <person name="Seifert J."/>
            <person name="Suarez A."/>
        </authorList>
    </citation>
    <scope>NUCLEOTIDE SEQUENCE</scope>
</reference>
<dbReference type="GO" id="GO:0006526">
    <property type="term" value="P:L-arginine biosynthetic process"/>
    <property type="evidence" value="ECO:0007669"/>
    <property type="project" value="TreeGrafter"/>
</dbReference>
<sequence length="64" mass="6898">IQQYSNKVVVVKYGGNAMTNDRLKQAVMSDLVLLSLCGIKIVLVHGGGPEINAMLKKSARRASL</sequence>
<dbReference type="EMBL" id="AJWZ01005879">
    <property type="protein sequence ID" value="EKC61352.1"/>
    <property type="molecule type" value="Genomic_DNA"/>
</dbReference>
<gene>
    <name evidence="3" type="ORF">OBE_08520</name>
</gene>
<dbReference type="PANTHER" id="PTHR23342:SF0">
    <property type="entry name" value="N-ACETYLGLUTAMATE SYNTHASE, MITOCHONDRIAL"/>
    <property type="match status" value="1"/>
</dbReference>
<dbReference type="GO" id="GO:0003991">
    <property type="term" value="F:acetylglutamate kinase activity"/>
    <property type="evidence" value="ECO:0007669"/>
    <property type="project" value="TreeGrafter"/>
</dbReference>
<comment type="caution">
    <text evidence="3">The sequence shown here is derived from an EMBL/GenBank/DDBJ whole genome shotgun (WGS) entry which is preliminary data.</text>
</comment>
<dbReference type="SUPFAM" id="SSF53633">
    <property type="entry name" value="Carbamate kinase-like"/>
    <property type="match status" value="1"/>
</dbReference>
<evidence type="ECO:0000259" key="2">
    <source>
        <dbReference type="Pfam" id="PF00696"/>
    </source>
</evidence>